<proteinExistence type="inferred from homology"/>
<feature type="binding site" evidence="4">
    <location>
        <position position="60"/>
    </location>
    <ligand>
        <name>substrate</name>
    </ligand>
</feature>
<feature type="binding site" evidence="4">
    <location>
        <begin position="21"/>
        <end position="22"/>
    </location>
    <ligand>
        <name>substrate</name>
    </ligand>
</feature>
<comment type="caution">
    <text evidence="6">The sequence shown here is derived from an EMBL/GenBank/DDBJ whole genome shotgun (WGS) entry which is preliminary data.</text>
</comment>
<dbReference type="PANTHER" id="PTHR11931">
    <property type="entry name" value="PHOSPHOGLYCERATE MUTASE"/>
    <property type="match status" value="1"/>
</dbReference>
<dbReference type="Gene3D" id="3.40.50.1240">
    <property type="entry name" value="Phosphoglycerate mutase-like"/>
    <property type="match status" value="1"/>
</dbReference>
<dbReference type="Pfam" id="PF00300">
    <property type="entry name" value="His_Phos_1"/>
    <property type="match status" value="1"/>
</dbReference>
<organism evidence="6 7">
    <name type="scientific">Ligilactobacillus ruminis</name>
    <dbReference type="NCBI Taxonomy" id="1623"/>
    <lineage>
        <taxon>Bacteria</taxon>
        <taxon>Bacillati</taxon>
        <taxon>Bacillota</taxon>
        <taxon>Bacilli</taxon>
        <taxon>Lactobacillales</taxon>
        <taxon>Lactobacillaceae</taxon>
        <taxon>Ligilactobacillus</taxon>
    </lineage>
</organism>
<comment type="pathway">
    <text evidence="4 5">Carbohydrate degradation; glycolysis; pyruvate from D-glyceraldehyde 3-phosphate: step 3/5.</text>
</comment>
<sequence>MVKLVLIRHGQSLANKENVYTGWNDAPLTKKGIIQARHAGYLLRHEKISFQTAHTSVLMRAIKTANIVLDEIGQSYLPIYKTWRLNERHYGALRGLNKDYTRELYGEEQVALWRRSFYTVPPLLKVQDQDRRYAQVPSQSLPRGESLKMAYDRIVPYWTEMIAPRLLAGENQLVVAHGSTLRALIKFLEHISDQGIDGVEVENGVPIVYDLDRYLKIIEKRIIK</sequence>
<dbReference type="EMBL" id="FOCC01000012">
    <property type="protein sequence ID" value="SEM88745.1"/>
    <property type="molecule type" value="Genomic_DNA"/>
</dbReference>
<evidence type="ECO:0000256" key="5">
    <source>
        <dbReference type="RuleBase" id="RU004512"/>
    </source>
</evidence>
<dbReference type="Proteomes" id="UP000182089">
    <property type="component" value="Unassembled WGS sequence"/>
</dbReference>
<evidence type="ECO:0000313" key="6">
    <source>
        <dbReference type="EMBL" id="SEM88745.1"/>
    </source>
</evidence>
<dbReference type="HAMAP" id="MF_01039">
    <property type="entry name" value="PGAM_GpmA"/>
    <property type="match status" value="1"/>
</dbReference>
<feature type="active site" description="Tele-phosphohistidine intermediate" evidence="4">
    <location>
        <position position="9"/>
    </location>
</feature>
<dbReference type="InterPro" id="IPR029033">
    <property type="entry name" value="His_PPase_superfam"/>
</dbReference>
<dbReference type="SMART" id="SM00855">
    <property type="entry name" value="PGAM"/>
    <property type="match status" value="1"/>
</dbReference>
<dbReference type="InterPro" id="IPR013078">
    <property type="entry name" value="His_Pase_superF_clade-1"/>
</dbReference>
<reference evidence="6 7" key="1">
    <citation type="submission" date="2016-10" db="EMBL/GenBank/DDBJ databases">
        <authorList>
            <person name="Varghese N."/>
            <person name="Submissions S."/>
        </authorList>
    </citation>
    <scope>NUCLEOTIDE SEQUENCE [LARGE SCALE GENOMIC DNA]</scope>
    <source>
        <strain evidence="6 7">WC1T17</strain>
    </source>
</reference>
<gene>
    <name evidence="4" type="primary">gpmA</name>
    <name evidence="6" type="ORF">SAMN05216431_11224</name>
</gene>
<accession>A0ABY1AD04</accession>
<keyword evidence="3 4" id="KW-0413">Isomerase</keyword>
<comment type="catalytic activity">
    <reaction evidence="4 5">
        <text>(2R)-2-phosphoglycerate = (2R)-3-phosphoglycerate</text>
        <dbReference type="Rhea" id="RHEA:15901"/>
        <dbReference type="ChEBI" id="CHEBI:58272"/>
        <dbReference type="ChEBI" id="CHEBI:58289"/>
        <dbReference type="EC" id="5.4.2.11"/>
    </reaction>
</comment>
<dbReference type="EC" id="5.4.2.11" evidence="4 5"/>
<feature type="site" description="Transition state stabilizer" evidence="4">
    <location>
        <position position="177"/>
    </location>
</feature>
<feature type="binding site" evidence="4">
    <location>
        <begin position="8"/>
        <end position="15"/>
    </location>
    <ligand>
        <name>substrate</name>
    </ligand>
</feature>
<evidence type="ECO:0000256" key="2">
    <source>
        <dbReference type="ARBA" id="ARBA00023152"/>
    </source>
</evidence>
<evidence type="ECO:0000256" key="4">
    <source>
        <dbReference type="HAMAP-Rule" id="MF_01039"/>
    </source>
</evidence>
<feature type="binding site" evidence="4">
    <location>
        <position position="98"/>
    </location>
    <ligand>
        <name>substrate</name>
    </ligand>
</feature>
<feature type="binding site" evidence="4">
    <location>
        <begin position="114"/>
        <end position="115"/>
    </location>
    <ligand>
        <name>substrate</name>
    </ligand>
</feature>
<dbReference type="PIRSF" id="PIRSF000709">
    <property type="entry name" value="6PFK_2-Ptase"/>
    <property type="match status" value="1"/>
</dbReference>
<comment type="similarity">
    <text evidence="1 4">Belongs to the phosphoglycerate mutase family. BPG-dependent PGAM subfamily.</text>
</comment>
<dbReference type="PROSITE" id="PS00175">
    <property type="entry name" value="PG_MUTASE"/>
    <property type="match status" value="1"/>
</dbReference>
<dbReference type="NCBIfam" id="TIGR01258">
    <property type="entry name" value="pgm_1"/>
    <property type="match status" value="1"/>
</dbReference>
<name>A0ABY1AD04_9LACO</name>
<keyword evidence="2 4" id="KW-0324">Glycolysis</keyword>
<comment type="function">
    <text evidence="4 5">Catalyzes the interconversion of 2-phosphoglycerate and 3-phosphoglycerate.</text>
</comment>
<dbReference type="InterPro" id="IPR005952">
    <property type="entry name" value="Phosphogly_mut1"/>
</dbReference>
<feature type="active site" description="Proton donor/acceptor" evidence="4">
    <location>
        <position position="87"/>
    </location>
</feature>
<keyword evidence="4" id="KW-0312">Gluconeogenesis</keyword>
<dbReference type="CDD" id="cd07067">
    <property type="entry name" value="HP_PGM_like"/>
    <property type="match status" value="1"/>
</dbReference>
<dbReference type="InterPro" id="IPR001345">
    <property type="entry name" value="PG/BPGM_mutase_AS"/>
</dbReference>
<protein>
    <recommendedName>
        <fullName evidence="4 5">2,3-bisphosphoglycerate-dependent phosphoglycerate mutase</fullName>
        <shortName evidence="4">BPG-dependent PGAM</shortName>
        <shortName evidence="4">PGAM</shortName>
        <shortName evidence="4">Phosphoglyceromutase</shortName>
        <shortName evidence="4">dPGM</shortName>
        <ecNumber evidence="4 5">5.4.2.11</ecNumber>
    </recommendedName>
</protein>
<dbReference type="SUPFAM" id="SSF53254">
    <property type="entry name" value="Phosphoglycerate mutase-like"/>
    <property type="match status" value="1"/>
</dbReference>
<evidence type="ECO:0000313" key="7">
    <source>
        <dbReference type="Proteomes" id="UP000182089"/>
    </source>
</evidence>
<feature type="binding site" evidence="4">
    <location>
        <begin position="87"/>
        <end position="90"/>
    </location>
    <ligand>
        <name>substrate</name>
    </ligand>
</feature>
<evidence type="ECO:0000256" key="1">
    <source>
        <dbReference type="ARBA" id="ARBA00006717"/>
    </source>
</evidence>
<comment type="caution">
    <text evidence="4">Lacks conserved residue(s) required for the propagation of feature annotation.</text>
</comment>
<evidence type="ECO:0000256" key="3">
    <source>
        <dbReference type="ARBA" id="ARBA00023235"/>
    </source>
</evidence>